<reference evidence="1 2" key="1">
    <citation type="submission" date="2018-06" db="EMBL/GenBank/DDBJ databases">
        <title>Use of a 3D primary epithelial cell screening tool to investigate phage therapy in cystic fibrosis.</title>
        <authorList>
            <person name="Trend S."/>
            <person name="Chang B."/>
            <person name="O'Dea M."/>
            <person name="Stick S."/>
            <person name="Kikic A."/>
        </authorList>
    </citation>
    <scope>NUCLEOTIDE SEQUENCE [LARGE SCALE GENOMIC DNA]</scope>
</reference>
<organism evidence="1 2">
    <name type="scientific">Pseudomonas phage E79</name>
    <dbReference type="NCBI Taxonomy" id="2282401"/>
    <lineage>
        <taxon>Viruses</taxon>
        <taxon>Duplodnaviria</taxon>
        <taxon>Heunggongvirae</taxon>
        <taxon>Uroviricota</taxon>
        <taxon>Caudoviricetes</taxon>
        <taxon>Lindbergviridae</taxon>
        <taxon>Pbunavirus</taxon>
        <taxon>Pbunavirus PB1</taxon>
    </lineage>
</organism>
<evidence type="ECO:0000313" key="2">
    <source>
        <dbReference type="Proteomes" id="UP000256007"/>
    </source>
</evidence>
<sequence>MTLELFGFSGVTHATGVAARLFLLAVVHLHLAADERLVQIGGALK</sequence>
<name>A0A345AXM3_9CAUD</name>
<dbReference type="EMBL" id="MH536736">
    <property type="protein sequence ID" value="AXF41853.1"/>
    <property type="molecule type" value="Genomic_DNA"/>
</dbReference>
<evidence type="ECO:0000313" key="1">
    <source>
        <dbReference type="EMBL" id="AXF41853.1"/>
    </source>
</evidence>
<proteinExistence type="predicted"/>
<protein>
    <submittedName>
        <fullName evidence="1">Uncharacterized protein</fullName>
    </submittedName>
</protein>
<dbReference type="Proteomes" id="UP000256007">
    <property type="component" value="Segment"/>
</dbReference>
<accession>A0A345AXM3</accession>